<evidence type="ECO:0000313" key="2">
    <source>
        <dbReference type="Proteomes" id="UP001163046"/>
    </source>
</evidence>
<dbReference type="EMBL" id="MU827343">
    <property type="protein sequence ID" value="KAJ7352995.1"/>
    <property type="molecule type" value="Genomic_DNA"/>
</dbReference>
<accession>A0A9W9YJ79</accession>
<protein>
    <submittedName>
        <fullName evidence="1">Uncharacterized protein</fullName>
    </submittedName>
</protein>
<comment type="caution">
    <text evidence="1">The sequence shown here is derived from an EMBL/GenBank/DDBJ whole genome shotgun (WGS) entry which is preliminary data.</text>
</comment>
<evidence type="ECO:0000313" key="1">
    <source>
        <dbReference type="EMBL" id="KAJ7352995.1"/>
    </source>
</evidence>
<sequence>RQMAIPFARLLSIPHVNLIMTMENRQIVWEALQVLYLTLIRKQLVYTYEVEQWYISVLGSVTDEETAVEIAKASCSVMLAYHQARIEKGSQDGIHKTAHQAEFSLLLSVLTQRFSHNTSVSSLLTECFRSYPRVIIMSDDSPVD</sequence>
<dbReference type="AlphaFoldDB" id="A0A9W9YJ79"/>
<organism evidence="1 2">
    <name type="scientific">Desmophyllum pertusum</name>
    <dbReference type="NCBI Taxonomy" id="174260"/>
    <lineage>
        <taxon>Eukaryota</taxon>
        <taxon>Metazoa</taxon>
        <taxon>Cnidaria</taxon>
        <taxon>Anthozoa</taxon>
        <taxon>Hexacorallia</taxon>
        <taxon>Scleractinia</taxon>
        <taxon>Caryophylliina</taxon>
        <taxon>Caryophylliidae</taxon>
        <taxon>Desmophyllum</taxon>
    </lineage>
</organism>
<dbReference type="Proteomes" id="UP001163046">
    <property type="component" value="Unassembled WGS sequence"/>
</dbReference>
<proteinExistence type="predicted"/>
<keyword evidence="2" id="KW-1185">Reference proteome</keyword>
<gene>
    <name evidence="1" type="ORF">OS493_032935</name>
</gene>
<feature type="non-terminal residue" evidence="1">
    <location>
        <position position="144"/>
    </location>
</feature>
<reference evidence="1" key="1">
    <citation type="submission" date="2023-01" db="EMBL/GenBank/DDBJ databases">
        <title>Genome assembly of the deep-sea coral Lophelia pertusa.</title>
        <authorList>
            <person name="Herrera S."/>
            <person name="Cordes E."/>
        </authorList>
    </citation>
    <scope>NUCLEOTIDE SEQUENCE</scope>
    <source>
        <strain evidence="1">USNM1676648</strain>
        <tissue evidence="1">Polyp</tissue>
    </source>
</reference>
<name>A0A9W9YJ79_9CNID</name>